<organism evidence="2">
    <name type="scientific">freshwater metagenome</name>
    <dbReference type="NCBI Taxonomy" id="449393"/>
    <lineage>
        <taxon>unclassified sequences</taxon>
        <taxon>metagenomes</taxon>
        <taxon>ecological metagenomes</taxon>
    </lineage>
</organism>
<feature type="transmembrane region" description="Helical" evidence="1">
    <location>
        <begin position="61"/>
        <end position="83"/>
    </location>
</feature>
<sequence length="124" mass="12524">MLRGSIALSVGYVVIAALSQGPFLLMLVTLSTAGLCAGLLFSGDTIAILNILEPAKASSGLATLSLVRQIGAVFGIALIGSASELFGRATSVDNGKSLAIALAGVVTLSCYFLLKKALTATVHD</sequence>
<dbReference type="EMBL" id="CAFBQA010000046">
    <property type="protein sequence ID" value="CAB5039134.1"/>
    <property type="molecule type" value="Genomic_DNA"/>
</dbReference>
<keyword evidence="1" id="KW-1133">Transmembrane helix</keyword>
<proteinExistence type="predicted"/>
<evidence type="ECO:0000313" key="2">
    <source>
        <dbReference type="EMBL" id="CAB5039134.1"/>
    </source>
</evidence>
<feature type="transmembrane region" description="Helical" evidence="1">
    <location>
        <begin position="26"/>
        <end position="49"/>
    </location>
</feature>
<name>A0A6J7SCR6_9ZZZZ</name>
<gene>
    <name evidence="2" type="ORF">UFOPK4234_00909</name>
</gene>
<keyword evidence="1" id="KW-0472">Membrane</keyword>
<feature type="transmembrane region" description="Helical" evidence="1">
    <location>
        <begin position="95"/>
        <end position="114"/>
    </location>
</feature>
<dbReference type="InterPro" id="IPR036259">
    <property type="entry name" value="MFS_trans_sf"/>
</dbReference>
<reference evidence="2" key="1">
    <citation type="submission" date="2020-05" db="EMBL/GenBank/DDBJ databases">
        <authorList>
            <person name="Chiriac C."/>
            <person name="Salcher M."/>
            <person name="Ghai R."/>
            <person name="Kavagutti S V."/>
        </authorList>
    </citation>
    <scope>NUCLEOTIDE SEQUENCE</scope>
</reference>
<evidence type="ECO:0000256" key="1">
    <source>
        <dbReference type="SAM" id="Phobius"/>
    </source>
</evidence>
<dbReference type="AlphaFoldDB" id="A0A6J7SCR6"/>
<protein>
    <submittedName>
        <fullName evidence="2">Unannotated protein</fullName>
    </submittedName>
</protein>
<dbReference type="SUPFAM" id="SSF103473">
    <property type="entry name" value="MFS general substrate transporter"/>
    <property type="match status" value="1"/>
</dbReference>
<accession>A0A6J7SCR6</accession>
<keyword evidence="1" id="KW-0812">Transmembrane</keyword>